<evidence type="ECO:0008006" key="2">
    <source>
        <dbReference type="Google" id="ProtNLM"/>
    </source>
</evidence>
<comment type="caution">
    <text evidence="1">The sequence shown here is derived from an EMBL/GenBank/DDBJ whole genome shotgun (WGS) entry which is preliminary data.</text>
</comment>
<proteinExistence type="predicted"/>
<name>A0A0F9NQJ3_9ZZZZ</name>
<organism evidence="1">
    <name type="scientific">marine sediment metagenome</name>
    <dbReference type="NCBI Taxonomy" id="412755"/>
    <lineage>
        <taxon>unclassified sequences</taxon>
        <taxon>metagenomes</taxon>
        <taxon>ecological metagenomes</taxon>
    </lineage>
</organism>
<accession>A0A0F9NQJ3</accession>
<evidence type="ECO:0000313" key="1">
    <source>
        <dbReference type="EMBL" id="KKN20199.1"/>
    </source>
</evidence>
<dbReference type="AlphaFoldDB" id="A0A0F9NQJ3"/>
<reference evidence="1" key="1">
    <citation type="journal article" date="2015" name="Nature">
        <title>Complex archaea that bridge the gap between prokaryotes and eukaryotes.</title>
        <authorList>
            <person name="Spang A."/>
            <person name="Saw J.H."/>
            <person name="Jorgensen S.L."/>
            <person name="Zaremba-Niedzwiedzka K."/>
            <person name="Martijn J."/>
            <person name="Lind A.E."/>
            <person name="van Eijk R."/>
            <person name="Schleper C."/>
            <person name="Guy L."/>
            <person name="Ettema T.J."/>
        </authorList>
    </citation>
    <scope>NUCLEOTIDE SEQUENCE</scope>
</reference>
<dbReference type="EMBL" id="LAZR01003265">
    <property type="protein sequence ID" value="KKN20199.1"/>
    <property type="molecule type" value="Genomic_DNA"/>
</dbReference>
<protein>
    <recommendedName>
        <fullName evidence="2">ClpX-type ZB domain-containing protein</fullName>
    </recommendedName>
</protein>
<gene>
    <name evidence="1" type="ORF">LCGC14_0938250</name>
</gene>
<sequence length="61" mass="7347">MDNCQWCGINKWEDKVEFFVDISIKHTEQICDSCQKKLIKVRDKLVKEIKKEFRQAEGERT</sequence>